<dbReference type="EMBL" id="CALNXK010000046">
    <property type="protein sequence ID" value="CAH3129275.1"/>
    <property type="molecule type" value="Genomic_DNA"/>
</dbReference>
<dbReference type="Gene3D" id="1.10.238.10">
    <property type="entry name" value="EF-hand"/>
    <property type="match status" value="2"/>
</dbReference>
<dbReference type="Proteomes" id="UP001159405">
    <property type="component" value="Unassembled WGS sequence"/>
</dbReference>
<protein>
    <recommendedName>
        <fullName evidence="1">EF-hand domain-containing protein</fullName>
    </recommendedName>
</protein>
<dbReference type="PROSITE" id="PS50222">
    <property type="entry name" value="EF_HAND_2"/>
    <property type="match status" value="2"/>
</dbReference>
<reference evidence="2 3" key="1">
    <citation type="submission" date="2022-05" db="EMBL/GenBank/DDBJ databases">
        <authorList>
            <consortium name="Genoscope - CEA"/>
            <person name="William W."/>
        </authorList>
    </citation>
    <scope>NUCLEOTIDE SEQUENCE [LARGE SCALE GENOMIC DNA]</scope>
</reference>
<feature type="domain" description="EF-hand" evidence="1">
    <location>
        <begin position="7"/>
        <end position="42"/>
    </location>
</feature>
<evidence type="ECO:0000259" key="1">
    <source>
        <dbReference type="PROSITE" id="PS50222"/>
    </source>
</evidence>
<gene>
    <name evidence="2" type="ORF">PLOB_00034065</name>
</gene>
<accession>A0ABN8P1Z5</accession>
<dbReference type="SUPFAM" id="SSF47473">
    <property type="entry name" value="EF-hand"/>
    <property type="match status" value="1"/>
</dbReference>
<sequence length="147" mass="16847">MSEPTQDEMDEYRDAFALFDEQGDGKIDCNQIGKLLRSLNLNPEDEDIRKIEKDVGNRRVSFEEFLPIFMKEKKNNREVSVQEFIDTLNVFDKDGAGKVSSGELRHVLTALGNKLRGREVDELFSDVGEYHGFIHTADFVKMVMSNP</sequence>
<comment type="caution">
    <text evidence="2">The sequence shown here is derived from an EMBL/GenBank/DDBJ whole genome shotgun (WGS) entry which is preliminary data.</text>
</comment>
<proteinExistence type="predicted"/>
<dbReference type="PANTHER" id="PTHR23048:SF49">
    <property type="entry name" value="FI08416P-RELATED"/>
    <property type="match status" value="1"/>
</dbReference>
<feature type="domain" description="EF-hand" evidence="1">
    <location>
        <begin position="79"/>
        <end position="114"/>
    </location>
</feature>
<dbReference type="InterPro" id="IPR011992">
    <property type="entry name" value="EF-hand-dom_pair"/>
</dbReference>
<dbReference type="CDD" id="cd00051">
    <property type="entry name" value="EFh"/>
    <property type="match status" value="1"/>
</dbReference>
<dbReference type="Pfam" id="PF13499">
    <property type="entry name" value="EF-hand_7"/>
    <property type="match status" value="1"/>
</dbReference>
<keyword evidence="3" id="KW-1185">Reference proteome</keyword>
<dbReference type="InterPro" id="IPR050230">
    <property type="entry name" value="CALM/Myosin/TropC-like"/>
</dbReference>
<name>A0ABN8P1Z5_9CNID</name>
<evidence type="ECO:0000313" key="2">
    <source>
        <dbReference type="EMBL" id="CAH3129275.1"/>
    </source>
</evidence>
<dbReference type="PANTHER" id="PTHR23048">
    <property type="entry name" value="MYOSIN LIGHT CHAIN 1, 3"/>
    <property type="match status" value="1"/>
</dbReference>
<organism evidence="2 3">
    <name type="scientific">Porites lobata</name>
    <dbReference type="NCBI Taxonomy" id="104759"/>
    <lineage>
        <taxon>Eukaryota</taxon>
        <taxon>Metazoa</taxon>
        <taxon>Cnidaria</taxon>
        <taxon>Anthozoa</taxon>
        <taxon>Hexacorallia</taxon>
        <taxon>Scleractinia</taxon>
        <taxon>Fungiina</taxon>
        <taxon>Poritidae</taxon>
        <taxon>Porites</taxon>
    </lineage>
</organism>
<evidence type="ECO:0000313" key="3">
    <source>
        <dbReference type="Proteomes" id="UP001159405"/>
    </source>
</evidence>
<dbReference type="SMART" id="SM00054">
    <property type="entry name" value="EFh"/>
    <property type="match status" value="2"/>
</dbReference>
<dbReference type="InterPro" id="IPR002048">
    <property type="entry name" value="EF_hand_dom"/>
</dbReference>